<evidence type="ECO:0000256" key="7">
    <source>
        <dbReference type="ARBA" id="ARBA00022692"/>
    </source>
</evidence>
<keyword evidence="17" id="KW-1185">Reference proteome</keyword>
<organism evidence="14 16">
    <name type="scientific">Holdemania massiliensis</name>
    <dbReference type="NCBI Taxonomy" id="1468449"/>
    <lineage>
        <taxon>Bacteria</taxon>
        <taxon>Bacillati</taxon>
        <taxon>Bacillota</taxon>
        <taxon>Erysipelotrichia</taxon>
        <taxon>Erysipelotrichales</taxon>
        <taxon>Erysipelotrichaceae</taxon>
        <taxon>Holdemania</taxon>
    </lineage>
</organism>
<feature type="binding site" evidence="12">
    <location>
        <position position="312"/>
    </location>
    <ligand>
        <name>K(+)</name>
        <dbReference type="ChEBI" id="CHEBI:29103"/>
    </ligand>
</feature>
<evidence type="ECO:0000256" key="11">
    <source>
        <dbReference type="ARBA" id="ARBA00023136"/>
    </source>
</evidence>
<feature type="transmembrane region" description="Helical" evidence="13">
    <location>
        <begin position="38"/>
        <end position="56"/>
    </location>
</feature>
<dbReference type="InterPro" id="IPR003445">
    <property type="entry name" value="Cat_transpt"/>
</dbReference>
<protein>
    <submittedName>
        <fullName evidence="14">TrkH family potassium uptake protein</fullName>
    </submittedName>
</protein>
<evidence type="ECO:0000256" key="4">
    <source>
        <dbReference type="ARBA" id="ARBA00022475"/>
    </source>
</evidence>
<feature type="binding site" evidence="12">
    <location>
        <position position="109"/>
    </location>
    <ligand>
        <name>K(+)</name>
        <dbReference type="ChEBI" id="CHEBI:29103"/>
    </ligand>
</feature>
<proteinExistence type="inferred from homology"/>
<feature type="transmembrane region" description="Helical" evidence="13">
    <location>
        <begin position="391"/>
        <end position="411"/>
    </location>
</feature>
<comment type="subcellular location">
    <subcellularLocation>
        <location evidence="1">Cell inner membrane</location>
        <topology evidence="1">Multi-pass membrane protein</topology>
    </subcellularLocation>
</comment>
<keyword evidence="7 13" id="KW-0812">Transmembrane</keyword>
<feature type="binding site" evidence="12">
    <location>
        <position position="218"/>
    </location>
    <ligand>
        <name>K(+)</name>
        <dbReference type="ChEBI" id="CHEBI:29103"/>
    </ligand>
</feature>
<dbReference type="AlphaFoldDB" id="A0A6N7S646"/>
<feature type="binding site" evidence="12">
    <location>
        <position position="110"/>
    </location>
    <ligand>
        <name>K(+)</name>
        <dbReference type="ChEBI" id="CHEBI:29103"/>
    </ligand>
</feature>
<dbReference type="Pfam" id="PF02386">
    <property type="entry name" value="TrkH"/>
    <property type="match status" value="1"/>
</dbReference>
<evidence type="ECO:0000256" key="6">
    <source>
        <dbReference type="ARBA" id="ARBA00022538"/>
    </source>
</evidence>
<keyword evidence="3" id="KW-0813">Transport</keyword>
<keyword evidence="6" id="KW-0633">Potassium transport</keyword>
<dbReference type="GO" id="GO:0015379">
    <property type="term" value="F:potassium:chloride symporter activity"/>
    <property type="evidence" value="ECO:0007669"/>
    <property type="project" value="InterPro"/>
</dbReference>
<comment type="similarity">
    <text evidence="2">Belongs to the TrkH potassium transport family.</text>
</comment>
<name>A0A6N7S646_9FIRM</name>
<feature type="transmembrane region" description="Helical" evidence="13">
    <location>
        <begin position="270"/>
        <end position="292"/>
    </location>
</feature>
<sequence length="486" mass="53749">MNKRLILFQIGSILILEAGLMLPSLGVALLHSEQSTTAFFFSILITAGAGLLLKLFPPQDRRFGSREGLVITGLAWILASLFGALPFYLSAQIPSYIDALFETVSGFTTTGSTILANIEVLDQGLLFWRSFTHWIGGMGILVFLLAILPQNNSHSMHLMRSEAPGPEVSKFVPRLRDSAKILYQIYILLTLIMVGCLLFAGMPLFDSLCTAFGTAGTGGFGIWNDSIAHYDSVLIEQIIAVFMVIFGINFSLYFFVFTGKLKNAFKNEEFHWFLGIILAAILMIAVNIMPLFDGFWTSWRHSSFAVTSIISTSGFATVDFNLWPTFSKIVLCLLMMVGSCAGSTGGGMKIVRIGILFKSLTRDLKKFINPRIIRRVRFNGLSIDEHVVAGIQSYFVIYMLIILASILLISLNGFDLTTTITSVLTTFNNVGPGLEMVGPTGNFYDFSGFSKLIFCLNMLLGRLEIYPLLFCFTLSAQKSTKFQSTF</sequence>
<evidence type="ECO:0000256" key="2">
    <source>
        <dbReference type="ARBA" id="ARBA00009137"/>
    </source>
</evidence>
<evidence type="ECO:0000256" key="10">
    <source>
        <dbReference type="ARBA" id="ARBA00023065"/>
    </source>
</evidence>
<keyword evidence="12" id="KW-0479">Metal-binding</keyword>
<feature type="transmembrane region" description="Helical" evidence="13">
    <location>
        <begin position="181"/>
        <end position="202"/>
    </location>
</feature>
<evidence type="ECO:0000256" key="5">
    <source>
        <dbReference type="ARBA" id="ARBA00022519"/>
    </source>
</evidence>
<keyword evidence="11 13" id="KW-0472">Membrane</keyword>
<dbReference type="GO" id="GO:0046872">
    <property type="term" value="F:metal ion binding"/>
    <property type="evidence" value="ECO:0007669"/>
    <property type="project" value="UniProtKB-KW"/>
</dbReference>
<reference evidence="16 17" key="1">
    <citation type="journal article" date="2019" name="Nat. Med.">
        <title>A library of human gut bacterial isolates paired with longitudinal multiomics data enables mechanistic microbiome research.</title>
        <authorList>
            <person name="Poyet M."/>
            <person name="Groussin M."/>
            <person name="Gibbons S.M."/>
            <person name="Avila-Pacheco J."/>
            <person name="Jiang X."/>
            <person name="Kearney S.M."/>
            <person name="Perrotta A.R."/>
            <person name="Berdy B."/>
            <person name="Zhao S."/>
            <person name="Lieberman T.D."/>
            <person name="Swanson P.K."/>
            <person name="Smith M."/>
            <person name="Roesemann S."/>
            <person name="Alexander J.E."/>
            <person name="Rich S.A."/>
            <person name="Livny J."/>
            <person name="Vlamakis H."/>
            <person name="Clish C."/>
            <person name="Bullock K."/>
            <person name="Deik A."/>
            <person name="Scott J."/>
            <person name="Pierce K.A."/>
            <person name="Xavier R.J."/>
            <person name="Alm E.J."/>
        </authorList>
    </citation>
    <scope>NUCLEOTIDE SEQUENCE [LARGE SCALE GENOMIC DNA]</scope>
    <source>
        <strain evidence="14 16">BIOML-A4</strain>
        <strain evidence="15 17">BIOML-A5</strain>
    </source>
</reference>
<evidence type="ECO:0000256" key="8">
    <source>
        <dbReference type="ARBA" id="ARBA00022958"/>
    </source>
</evidence>
<evidence type="ECO:0000256" key="9">
    <source>
        <dbReference type="ARBA" id="ARBA00022989"/>
    </source>
</evidence>
<dbReference type="RefSeq" id="WP_154238371.1">
    <property type="nucleotide sequence ID" value="NZ_CALJPI010000055.1"/>
</dbReference>
<dbReference type="PANTHER" id="PTHR32024">
    <property type="entry name" value="TRK SYSTEM POTASSIUM UPTAKE PROTEIN TRKG-RELATED"/>
    <property type="match status" value="1"/>
</dbReference>
<feature type="binding site" evidence="12">
    <location>
        <position position="430"/>
    </location>
    <ligand>
        <name>K(+)</name>
        <dbReference type="ChEBI" id="CHEBI:29103"/>
    </ligand>
</feature>
<dbReference type="PIRSF" id="PIRSF006247">
    <property type="entry name" value="TrkH"/>
    <property type="match status" value="1"/>
</dbReference>
<dbReference type="InterPro" id="IPR004772">
    <property type="entry name" value="TrkH"/>
</dbReference>
<dbReference type="PANTHER" id="PTHR32024:SF2">
    <property type="entry name" value="TRK SYSTEM POTASSIUM UPTAKE PROTEIN TRKG-RELATED"/>
    <property type="match status" value="1"/>
</dbReference>
<keyword evidence="4" id="KW-1003">Cell membrane</keyword>
<keyword evidence="10" id="KW-0406">Ion transport</keyword>
<evidence type="ECO:0000256" key="13">
    <source>
        <dbReference type="SAM" id="Phobius"/>
    </source>
</evidence>
<dbReference type="Proteomes" id="UP000480929">
    <property type="component" value="Unassembled WGS sequence"/>
</dbReference>
<accession>A0A6N7S646</accession>
<gene>
    <name evidence="15" type="ORF">GKD88_05210</name>
    <name evidence="14" type="ORF">GKE08_06480</name>
</gene>
<keyword evidence="9 13" id="KW-1133">Transmembrane helix</keyword>
<feature type="transmembrane region" description="Helical" evidence="13">
    <location>
        <begin position="330"/>
        <end position="357"/>
    </location>
</feature>
<feature type="transmembrane region" description="Helical" evidence="13">
    <location>
        <begin position="238"/>
        <end position="258"/>
    </location>
</feature>
<dbReference type="Proteomes" id="UP000433575">
    <property type="component" value="Unassembled WGS sequence"/>
</dbReference>
<evidence type="ECO:0000313" key="14">
    <source>
        <dbReference type="EMBL" id="MSA88968.1"/>
    </source>
</evidence>
<feature type="transmembrane region" description="Helical" evidence="13">
    <location>
        <begin position="68"/>
        <end position="89"/>
    </location>
</feature>
<evidence type="ECO:0000256" key="3">
    <source>
        <dbReference type="ARBA" id="ARBA00022448"/>
    </source>
</evidence>
<evidence type="ECO:0000256" key="12">
    <source>
        <dbReference type="PIRSR" id="PIRSR006247-1"/>
    </source>
</evidence>
<dbReference type="EMBL" id="WKPJ01000006">
    <property type="protein sequence ID" value="MSA88968.1"/>
    <property type="molecule type" value="Genomic_DNA"/>
</dbReference>
<feature type="binding site" evidence="12">
    <location>
        <position position="429"/>
    </location>
    <ligand>
        <name>K(+)</name>
        <dbReference type="ChEBI" id="CHEBI:29103"/>
    </ligand>
</feature>
<evidence type="ECO:0000313" key="15">
    <source>
        <dbReference type="EMBL" id="MSC32515.1"/>
    </source>
</evidence>
<evidence type="ECO:0000313" key="17">
    <source>
        <dbReference type="Proteomes" id="UP000480929"/>
    </source>
</evidence>
<keyword evidence="5" id="KW-0997">Cell inner membrane</keyword>
<comment type="caution">
    <text evidence="14">The sequence shown here is derived from an EMBL/GenBank/DDBJ whole genome shotgun (WGS) entry which is preliminary data.</text>
</comment>
<evidence type="ECO:0000313" key="16">
    <source>
        <dbReference type="Proteomes" id="UP000433575"/>
    </source>
</evidence>
<evidence type="ECO:0000256" key="1">
    <source>
        <dbReference type="ARBA" id="ARBA00004429"/>
    </source>
</evidence>
<dbReference type="EMBL" id="WKPI01000005">
    <property type="protein sequence ID" value="MSC32515.1"/>
    <property type="molecule type" value="Genomic_DNA"/>
</dbReference>
<dbReference type="GO" id="GO:0005886">
    <property type="term" value="C:plasma membrane"/>
    <property type="evidence" value="ECO:0007669"/>
    <property type="project" value="UniProtKB-SubCell"/>
</dbReference>
<dbReference type="OrthoDB" id="9810952at2"/>
<feature type="transmembrane region" description="Helical" evidence="13">
    <location>
        <begin position="131"/>
        <end position="149"/>
    </location>
</feature>
<keyword evidence="8 12" id="KW-0630">Potassium</keyword>